<dbReference type="PANTHER" id="PTHR24148">
    <property type="entry name" value="ANKYRIN REPEAT DOMAIN-CONTAINING PROTEIN 39 HOMOLOG-RELATED"/>
    <property type="match status" value="1"/>
</dbReference>
<accession>A0A2J6SBS5</accession>
<organism evidence="2 3">
    <name type="scientific">Hyaloscypha variabilis (strain UAMH 11265 / GT02V1 / F)</name>
    <name type="common">Meliniomyces variabilis</name>
    <dbReference type="NCBI Taxonomy" id="1149755"/>
    <lineage>
        <taxon>Eukaryota</taxon>
        <taxon>Fungi</taxon>
        <taxon>Dikarya</taxon>
        <taxon>Ascomycota</taxon>
        <taxon>Pezizomycotina</taxon>
        <taxon>Leotiomycetes</taxon>
        <taxon>Helotiales</taxon>
        <taxon>Hyaloscyphaceae</taxon>
        <taxon>Hyaloscypha</taxon>
        <taxon>Hyaloscypha variabilis</taxon>
    </lineage>
</organism>
<feature type="domain" description="Heterokaryon incompatibility" evidence="1">
    <location>
        <begin position="41"/>
        <end position="250"/>
    </location>
</feature>
<dbReference type="EMBL" id="KZ613937">
    <property type="protein sequence ID" value="PMD48228.1"/>
    <property type="molecule type" value="Genomic_DNA"/>
</dbReference>
<dbReference type="InterPro" id="IPR010730">
    <property type="entry name" value="HET"/>
</dbReference>
<dbReference type="Pfam" id="PF26639">
    <property type="entry name" value="Het-6_barrel"/>
    <property type="match status" value="1"/>
</dbReference>
<evidence type="ECO:0000313" key="2">
    <source>
        <dbReference type="EMBL" id="PMD48228.1"/>
    </source>
</evidence>
<dbReference type="Proteomes" id="UP000235786">
    <property type="component" value="Unassembled WGS sequence"/>
</dbReference>
<reference evidence="2 3" key="1">
    <citation type="submission" date="2016-04" db="EMBL/GenBank/DDBJ databases">
        <title>A degradative enzymes factory behind the ericoid mycorrhizal symbiosis.</title>
        <authorList>
            <consortium name="DOE Joint Genome Institute"/>
            <person name="Martino E."/>
            <person name="Morin E."/>
            <person name="Grelet G."/>
            <person name="Kuo A."/>
            <person name="Kohler A."/>
            <person name="Daghino S."/>
            <person name="Barry K."/>
            <person name="Choi C."/>
            <person name="Cichocki N."/>
            <person name="Clum A."/>
            <person name="Copeland A."/>
            <person name="Hainaut M."/>
            <person name="Haridas S."/>
            <person name="Labutti K."/>
            <person name="Lindquist E."/>
            <person name="Lipzen A."/>
            <person name="Khouja H.-R."/>
            <person name="Murat C."/>
            <person name="Ohm R."/>
            <person name="Olson A."/>
            <person name="Spatafora J."/>
            <person name="Veneault-Fourrey C."/>
            <person name="Henrissat B."/>
            <person name="Grigoriev I."/>
            <person name="Martin F."/>
            <person name="Perotto S."/>
        </authorList>
    </citation>
    <scope>NUCLEOTIDE SEQUENCE [LARGE SCALE GENOMIC DNA]</scope>
    <source>
        <strain evidence="2 3">F</strain>
    </source>
</reference>
<dbReference type="PANTHER" id="PTHR24148:SF73">
    <property type="entry name" value="HET DOMAIN PROTEIN (AFU_ORTHOLOGUE AFUA_8G01020)"/>
    <property type="match status" value="1"/>
</dbReference>
<sequence>MASLYGDVLVGNEIRLLEVLPGNWADVLTGRLYKADTSQRYTALSYCWGCPRNGRKMEINEQVAPINLNLERALRTIRPRTESIVLWVDAICIHQDNLVEKGNQVNLMYEIYKNADRVYAYLGDSLDIEPTAAQHDKSFDRLGQIPRVEFRNDETDQPFTDRFLSGSWTHEHLSGTCSNSDLVTNLFCLLRVCASKREVEQSQIKSLLTPSGHSAQIDGCHSVAATRALFKNLRAFTDSSWWHRIWTLQESLVATQLTVFYGHLSAPFELLQDAAYIPEFLLTLQNEYQQEWDVFVMLVNALAVHRMMGIPALIPKCSARNIELLRTNSTNVPLLSLLREFRYRGSTDPRDKIFALLNIAPDFRNSVSFTLDYGMNVSHLFQQVAIYLFEGTGYFWPTYRDLFRNANSPLPSWVPDWSRNGEMDDQQKFSGASGTVLFHCASDIYYDAEQNQICLKESRDTPLVNSEGVQQHSSRPSSEQWFSWLPNGALKMSALRFDRVAYIQPLTSGEDMLSKIGRAVLSFAFNFLSHKPLDEVPYGPLPLAVVLMRVLCGGTKWKYDEAGVNPEVSILESKDDIKLFQMFVMTLGKHWRDSWLERRLNASWIYRLFGFWNSVGQPSLLTNIYGSKLDPKPFSQGIGNFKAFGIVLESVFQASGPDIALAQQFSYATEGMAQGRTLFYTEKGWIGIGPPITLVGDDVVLFQQALCPYVVRRTQHTTDEAYKLLGDCYVDGIMDGEAYDKSRLREIRLI</sequence>
<evidence type="ECO:0000313" key="3">
    <source>
        <dbReference type="Proteomes" id="UP000235786"/>
    </source>
</evidence>
<dbReference type="STRING" id="1149755.A0A2J6SBS5"/>
<evidence type="ECO:0000259" key="1">
    <source>
        <dbReference type="Pfam" id="PF06985"/>
    </source>
</evidence>
<dbReference type="Pfam" id="PF06985">
    <property type="entry name" value="HET"/>
    <property type="match status" value="1"/>
</dbReference>
<proteinExistence type="predicted"/>
<protein>
    <recommendedName>
        <fullName evidence="1">Heterokaryon incompatibility domain-containing protein</fullName>
    </recommendedName>
</protein>
<dbReference type="OrthoDB" id="2157530at2759"/>
<dbReference type="InterPro" id="IPR052895">
    <property type="entry name" value="HetReg/Transcr_Mod"/>
</dbReference>
<dbReference type="AlphaFoldDB" id="A0A2J6SBS5"/>
<keyword evidence="3" id="KW-1185">Reference proteome</keyword>
<gene>
    <name evidence="2" type="ORF">L207DRAFT_521628</name>
</gene>
<name>A0A2J6SBS5_HYAVF</name>